<dbReference type="GO" id="GO:0015087">
    <property type="term" value="F:cobalt ion transmembrane transporter activity"/>
    <property type="evidence" value="ECO:0007669"/>
    <property type="project" value="TreeGrafter"/>
</dbReference>
<protein>
    <submittedName>
        <fullName evidence="13">Magnesium transporter</fullName>
    </submittedName>
</protein>
<keyword evidence="7 12" id="KW-1133">Transmembrane helix</keyword>
<dbReference type="GO" id="GO:0050897">
    <property type="term" value="F:cobalt ion binding"/>
    <property type="evidence" value="ECO:0007669"/>
    <property type="project" value="TreeGrafter"/>
</dbReference>
<dbReference type="GO" id="GO:0005886">
    <property type="term" value="C:plasma membrane"/>
    <property type="evidence" value="ECO:0007669"/>
    <property type="project" value="UniProtKB-SubCell"/>
</dbReference>
<evidence type="ECO:0000313" key="14">
    <source>
        <dbReference type="Proteomes" id="UP000569914"/>
    </source>
</evidence>
<comment type="catalytic activity">
    <reaction evidence="10">
        <text>Mg(2+)(in) = Mg(2+)(out)</text>
        <dbReference type="Rhea" id="RHEA:29827"/>
        <dbReference type="ChEBI" id="CHEBI:18420"/>
    </reaction>
</comment>
<evidence type="ECO:0000256" key="6">
    <source>
        <dbReference type="ARBA" id="ARBA00022842"/>
    </source>
</evidence>
<keyword evidence="5 12" id="KW-0812">Transmembrane</keyword>
<dbReference type="Gene3D" id="3.30.460.20">
    <property type="entry name" value="CorA soluble domain-like"/>
    <property type="match status" value="1"/>
</dbReference>
<evidence type="ECO:0000256" key="7">
    <source>
        <dbReference type="ARBA" id="ARBA00022989"/>
    </source>
</evidence>
<dbReference type="RefSeq" id="WP_312878962.1">
    <property type="nucleotide sequence ID" value="NZ_JACCBU010000001.1"/>
</dbReference>
<evidence type="ECO:0000256" key="8">
    <source>
        <dbReference type="ARBA" id="ARBA00023065"/>
    </source>
</evidence>
<evidence type="ECO:0000313" key="13">
    <source>
        <dbReference type="EMBL" id="NYE71022.1"/>
    </source>
</evidence>
<comment type="function">
    <text evidence="11">Mediates influx of magnesium ions. Alternates between open and closed states. Activated by low cytoplasmic Mg(2+) levels. Inactive when cytoplasmic Mg(2+) levels are high.</text>
</comment>
<keyword evidence="6" id="KW-0460">Magnesium</keyword>
<comment type="subcellular location">
    <subcellularLocation>
        <location evidence="1">Cell membrane</location>
        <topology evidence="1">Multi-pass membrane protein</topology>
    </subcellularLocation>
</comment>
<dbReference type="EMBL" id="JACCBU010000001">
    <property type="protein sequence ID" value="NYE71022.1"/>
    <property type="molecule type" value="Genomic_DNA"/>
</dbReference>
<feature type="transmembrane region" description="Helical" evidence="12">
    <location>
        <begin position="314"/>
        <end position="331"/>
    </location>
</feature>
<dbReference type="SUPFAM" id="SSF144083">
    <property type="entry name" value="Magnesium transport protein CorA, transmembrane region"/>
    <property type="match status" value="1"/>
</dbReference>
<evidence type="ECO:0000256" key="9">
    <source>
        <dbReference type="ARBA" id="ARBA00023136"/>
    </source>
</evidence>
<accession>A0A7Y9I6G6</accession>
<name>A0A7Y9I6G6_9ACTN</name>
<gene>
    <name evidence="13" type="ORF">BKA15_002351</name>
</gene>
<dbReference type="PANTHER" id="PTHR46494">
    <property type="entry name" value="CORA FAMILY METAL ION TRANSPORTER (EUROFUNG)"/>
    <property type="match status" value="1"/>
</dbReference>
<dbReference type="AlphaFoldDB" id="A0A7Y9I6G6"/>
<dbReference type="Pfam" id="PF01544">
    <property type="entry name" value="CorA"/>
    <property type="match status" value="1"/>
</dbReference>
<evidence type="ECO:0000256" key="10">
    <source>
        <dbReference type="ARBA" id="ARBA00034269"/>
    </source>
</evidence>
<evidence type="ECO:0000256" key="2">
    <source>
        <dbReference type="ARBA" id="ARBA00009765"/>
    </source>
</evidence>
<dbReference type="SUPFAM" id="SSF143865">
    <property type="entry name" value="CorA soluble domain-like"/>
    <property type="match status" value="1"/>
</dbReference>
<evidence type="ECO:0000256" key="4">
    <source>
        <dbReference type="ARBA" id="ARBA00022475"/>
    </source>
</evidence>
<keyword evidence="9 12" id="KW-0472">Membrane</keyword>
<dbReference type="PANTHER" id="PTHR46494:SF1">
    <property type="entry name" value="CORA FAMILY METAL ION TRANSPORTER (EUROFUNG)"/>
    <property type="match status" value="1"/>
</dbReference>
<dbReference type="InterPro" id="IPR002523">
    <property type="entry name" value="MgTranspt_CorA/ZnTranspt_ZntB"/>
</dbReference>
<dbReference type="InterPro" id="IPR045863">
    <property type="entry name" value="CorA_TM1_TM2"/>
</dbReference>
<keyword evidence="4" id="KW-1003">Cell membrane</keyword>
<dbReference type="GO" id="GO:0015095">
    <property type="term" value="F:magnesium ion transmembrane transporter activity"/>
    <property type="evidence" value="ECO:0007669"/>
    <property type="project" value="TreeGrafter"/>
</dbReference>
<dbReference type="Gene3D" id="1.20.58.340">
    <property type="entry name" value="Magnesium transport protein CorA, transmembrane region"/>
    <property type="match status" value="2"/>
</dbReference>
<dbReference type="InterPro" id="IPR045861">
    <property type="entry name" value="CorA_cytoplasmic_dom"/>
</dbReference>
<dbReference type="GO" id="GO:0000287">
    <property type="term" value="F:magnesium ion binding"/>
    <property type="evidence" value="ECO:0007669"/>
    <property type="project" value="TreeGrafter"/>
</dbReference>
<evidence type="ECO:0000256" key="5">
    <source>
        <dbReference type="ARBA" id="ARBA00022692"/>
    </source>
</evidence>
<evidence type="ECO:0000256" key="12">
    <source>
        <dbReference type="SAM" id="Phobius"/>
    </source>
</evidence>
<dbReference type="Proteomes" id="UP000569914">
    <property type="component" value="Unassembled WGS sequence"/>
</dbReference>
<evidence type="ECO:0000256" key="11">
    <source>
        <dbReference type="ARBA" id="ARBA00045497"/>
    </source>
</evidence>
<keyword evidence="14" id="KW-1185">Reference proteome</keyword>
<proteinExistence type="inferred from homology"/>
<evidence type="ECO:0000256" key="1">
    <source>
        <dbReference type="ARBA" id="ARBA00004651"/>
    </source>
</evidence>
<dbReference type="FunFam" id="1.20.58.340:FF:000004">
    <property type="entry name" value="Magnesium transport protein CorA"/>
    <property type="match status" value="1"/>
</dbReference>
<evidence type="ECO:0000256" key="3">
    <source>
        <dbReference type="ARBA" id="ARBA00022448"/>
    </source>
</evidence>
<dbReference type="CDD" id="cd12830">
    <property type="entry name" value="MtCorA-like"/>
    <property type="match status" value="1"/>
</dbReference>
<organism evidence="13 14">
    <name type="scientific">Microlunatus parietis</name>
    <dbReference type="NCBI Taxonomy" id="682979"/>
    <lineage>
        <taxon>Bacteria</taxon>
        <taxon>Bacillati</taxon>
        <taxon>Actinomycetota</taxon>
        <taxon>Actinomycetes</taxon>
        <taxon>Propionibacteriales</taxon>
        <taxon>Propionibacteriaceae</taxon>
        <taxon>Microlunatus</taxon>
    </lineage>
</organism>
<feature type="transmembrane region" description="Helical" evidence="12">
    <location>
        <begin position="343"/>
        <end position="365"/>
    </location>
</feature>
<comment type="similarity">
    <text evidence="2">Belongs to the CorA metal ion transporter (MIT) (TC 1.A.35) family.</text>
</comment>
<sequence length="371" mass="42490">MSILRLFRVSKTLNHHDGALMPDDLEPITERRGGVVDNAIYVNGIRTNSPASLDETYELLRERRGLAWIGLYRPTEEDIHSVANEFGLHDLAVEDAITAHQRPKLERYGHTLFAVLRPARYLDDVERVEFGELHVFIGPEFVVTVRHAESPNLAHVRRRLEENPELLCRGPEAILYAILDQVVDEYEPVVAGLENDIDEIEDQLFNTGDETVSRRIYELSREVMEFQRATRPLLGILNALERGFEKYRVDVELQRNLRDVQDHVIRIVERADAYRALLQNALTVHATLVGQRQNAEMQHLTESSLAQNEEVKKISAWAAILFAPTLVGTIYGMNFDYLPGSDWIFGFPVALLATLATAIVLYLVFKRRRWL</sequence>
<comment type="caution">
    <text evidence="13">The sequence shown here is derived from an EMBL/GenBank/DDBJ whole genome shotgun (WGS) entry which is preliminary data.</text>
</comment>
<keyword evidence="8" id="KW-0406">Ion transport</keyword>
<keyword evidence="3" id="KW-0813">Transport</keyword>
<reference evidence="13 14" key="1">
    <citation type="submission" date="2020-07" db="EMBL/GenBank/DDBJ databases">
        <title>Sequencing the genomes of 1000 actinobacteria strains.</title>
        <authorList>
            <person name="Klenk H.-P."/>
        </authorList>
    </citation>
    <scope>NUCLEOTIDE SEQUENCE [LARGE SCALE GENOMIC DNA]</scope>
    <source>
        <strain evidence="13 14">DSM 22083</strain>
    </source>
</reference>